<dbReference type="RefSeq" id="WP_369192140.1">
    <property type="nucleotide sequence ID" value="NZ_CP163431.1"/>
</dbReference>
<evidence type="ECO:0008006" key="2">
    <source>
        <dbReference type="Google" id="ProtNLM"/>
    </source>
</evidence>
<evidence type="ECO:0000313" key="1">
    <source>
        <dbReference type="EMBL" id="XDQ07355.1"/>
    </source>
</evidence>
<reference evidence="1" key="1">
    <citation type="submission" date="2024-07" db="EMBL/GenBank/DDBJ databases">
        <authorList>
            <person name="Yu S.T."/>
        </authorList>
    </citation>
    <scope>NUCLEOTIDE SEQUENCE</scope>
    <source>
        <strain evidence="1">R08</strain>
    </source>
</reference>
<dbReference type="EMBL" id="CP163431">
    <property type="protein sequence ID" value="XDQ07355.1"/>
    <property type="molecule type" value="Genomic_DNA"/>
</dbReference>
<gene>
    <name evidence="1" type="ORF">AB5J58_47360</name>
</gene>
<accession>A0AB39MNJ4</accession>
<name>A0AB39MNJ4_9ACTN</name>
<proteinExistence type="predicted"/>
<sequence>MGNRIEAFIEWVNAHAQSRGPQAEAIPADPHGRVGTGRFRRTLAWHITRRPGGLVALAVQYGHMRTLISEGYGSRSRGGIHDVLDFETARNVAEQLSEVLDAIQDGAGISGLAARRLINAVAQEHHRFSGLITSNRQAKGLLADPTLNVFENKEAFLFCNYDRTKALCHPGRNARSKAPSPDRCKVHCANIARTDTHAHQLREAADDLGRQATSGQVPEPLADRLLERAQVLTELANHHCHDRVLAEAGAEL</sequence>
<protein>
    <recommendedName>
        <fullName evidence="2">Integrase</fullName>
    </recommendedName>
</protein>
<organism evidence="1">
    <name type="scientific">Streptomyces sp. R08</name>
    <dbReference type="NCBI Taxonomy" id="3238624"/>
    <lineage>
        <taxon>Bacteria</taxon>
        <taxon>Bacillati</taxon>
        <taxon>Actinomycetota</taxon>
        <taxon>Actinomycetes</taxon>
        <taxon>Kitasatosporales</taxon>
        <taxon>Streptomycetaceae</taxon>
        <taxon>Streptomyces</taxon>
    </lineage>
</organism>
<dbReference type="AlphaFoldDB" id="A0AB39MNJ4"/>